<dbReference type="PANTHER" id="PTHR33481:SF1">
    <property type="entry name" value="ENDONUCLEASE_EXONUCLEASE_PHOSPHATASE DOMAIN-CONTAINING PROTEIN-RELATED"/>
    <property type="match status" value="1"/>
</dbReference>
<name>A0A8T8SCZ2_9BASI</name>
<dbReference type="Proteomes" id="UP000077521">
    <property type="component" value="Unassembled WGS sequence"/>
</dbReference>
<organism evidence="1 2">
    <name type="scientific">Tilletia indica</name>
    <dbReference type="NCBI Taxonomy" id="43049"/>
    <lineage>
        <taxon>Eukaryota</taxon>
        <taxon>Fungi</taxon>
        <taxon>Dikarya</taxon>
        <taxon>Basidiomycota</taxon>
        <taxon>Ustilaginomycotina</taxon>
        <taxon>Exobasidiomycetes</taxon>
        <taxon>Tilletiales</taxon>
        <taxon>Tilletiaceae</taxon>
        <taxon>Tilletia</taxon>
    </lineage>
</organism>
<sequence length="261" mass="28339">MEVRTALFASAPNKAAGPDDISFAVLRELWCVLNGILHRLVALCLAVGHMPLAFKASTLVALKKPGPRDPSQPRSWRLIALQQCLGNVVERVVARRLTHLASVLNLVPNEQYGAIPGRSAVDAGVALVPDARCAWKQATQRTLGVLNYAIQGAHDSVLPVLLVLRLLAFGLPFALVRFVWAFLTDRHLSVRLDGRTGANAPLPAIRLKDNKESEVSPTPLNGSVRWLGVWYDLKLSFLPHVSTLASRARSAAGCLRMLGNT</sequence>
<reference evidence="1" key="1">
    <citation type="submission" date="2016-04" db="EMBL/GenBank/DDBJ databases">
        <authorList>
            <person name="Nguyen H.D."/>
            <person name="Samba Siva P."/>
            <person name="Cullis J."/>
            <person name="Levesque C.A."/>
            <person name="Hambleton S."/>
        </authorList>
    </citation>
    <scope>NUCLEOTIDE SEQUENCE</scope>
    <source>
        <strain evidence="1">DAOMC 236416</strain>
    </source>
</reference>
<keyword evidence="2" id="KW-1185">Reference proteome</keyword>
<dbReference type="EMBL" id="LWDF02001795">
    <property type="protein sequence ID" value="KAE8237421.1"/>
    <property type="molecule type" value="Genomic_DNA"/>
</dbReference>
<accession>A0A8T8SCZ2</accession>
<protein>
    <submittedName>
        <fullName evidence="1">Uncharacterized protein</fullName>
    </submittedName>
</protein>
<comment type="caution">
    <text evidence="1">The sequence shown here is derived from an EMBL/GenBank/DDBJ whole genome shotgun (WGS) entry which is preliminary data.</text>
</comment>
<reference evidence="1" key="2">
    <citation type="journal article" date="2019" name="IMA Fungus">
        <title>Genome sequencing and comparison of five Tilletia species to identify candidate genes for the detection of regulated species infecting wheat.</title>
        <authorList>
            <person name="Nguyen H.D.T."/>
            <person name="Sultana T."/>
            <person name="Kesanakurti P."/>
            <person name="Hambleton S."/>
        </authorList>
    </citation>
    <scope>NUCLEOTIDE SEQUENCE</scope>
    <source>
        <strain evidence="1">DAOMC 236416</strain>
    </source>
</reference>
<dbReference type="PANTHER" id="PTHR33481">
    <property type="entry name" value="REVERSE TRANSCRIPTASE"/>
    <property type="match status" value="1"/>
</dbReference>
<gene>
    <name evidence="1" type="ORF">A4X13_0g8794</name>
</gene>
<evidence type="ECO:0000313" key="1">
    <source>
        <dbReference type="EMBL" id="KAE8237421.1"/>
    </source>
</evidence>
<evidence type="ECO:0000313" key="2">
    <source>
        <dbReference type="Proteomes" id="UP000077521"/>
    </source>
</evidence>
<feature type="non-terminal residue" evidence="1">
    <location>
        <position position="261"/>
    </location>
</feature>
<proteinExistence type="predicted"/>
<dbReference type="AlphaFoldDB" id="A0A8T8SCZ2"/>